<dbReference type="AlphaFoldDB" id="A0A8H5X0F1"/>
<evidence type="ECO:0000313" key="2">
    <source>
        <dbReference type="Proteomes" id="UP000562682"/>
    </source>
</evidence>
<sequence>MPTINEGPWWRNGFAVVVLLNQQGQTGPVYVVYNDSSTEDIKATDETAVDPEEIPDKAGVAAYHEPGKLHPMCNQKFTVAEIADSLMRLGDLNNVFVFKEIAKDKRMVRSTKIETDKTTGRMFIPLAKKVASGSPSKKR</sequence>
<name>A0A8H5X0F1_9HYPO</name>
<organism evidence="1 2">
    <name type="scientific">Fusarium denticulatum</name>
    <dbReference type="NCBI Taxonomy" id="48507"/>
    <lineage>
        <taxon>Eukaryota</taxon>
        <taxon>Fungi</taxon>
        <taxon>Dikarya</taxon>
        <taxon>Ascomycota</taxon>
        <taxon>Pezizomycotina</taxon>
        <taxon>Sordariomycetes</taxon>
        <taxon>Hypocreomycetidae</taxon>
        <taxon>Hypocreales</taxon>
        <taxon>Nectriaceae</taxon>
        <taxon>Fusarium</taxon>
        <taxon>Fusarium fujikuroi species complex</taxon>
    </lineage>
</organism>
<gene>
    <name evidence="1" type="ORF">FDENT_9407</name>
</gene>
<reference evidence="1 2" key="1">
    <citation type="submission" date="2020-05" db="EMBL/GenBank/DDBJ databases">
        <title>Identification and distribution of gene clusters putatively required for synthesis of sphingolipid metabolism inhibitors in phylogenetically diverse species of the filamentous fungus Fusarium.</title>
        <authorList>
            <person name="Kim H.-S."/>
            <person name="Busman M."/>
            <person name="Brown D.W."/>
            <person name="Divon H."/>
            <person name="Uhlig S."/>
            <person name="Proctor R.H."/>
        </authorList>
    </citation>
    <scope>NUCLEOTIDE SEQUENCE [LARGE SCALE GENOMIC DNA]</scope>
    <source>
        <strain evidence="1 2">NRRL 25311</strain>
    </source>
</reference>
<evidence type="ECO:0000313" key="1">
    <source>
        <dbReference type="EMBL" id="KAF5676893.1"/>
    </source>
</evidence>
<comment type="caution">
    <text evidence="1">The sequence shown here is derived from an EMBL/GenBank/DDBJ whole genome shotgun (WGS) entry which is preliminary data.</text>
</comment>
<proteinExistence type="predicted"/>
<dbReference type="Proteomes" id="UP000562682">
    <property type="component" value="Unassembled WGS sequence"/>
</dbReference>
<protein>
    <submittedName>
        <fullName evidence="1">Uncharacterized protein</fullName>
    </submittedName>
</protein>
<keyword evidence="2" id="KW-1185">Reference proteome</keyword>
<dbReference type="EMBL" id="JAAOAK010000288">
    <property type="protein sequence ID" value="KAF5676893.1"/>
    <property type="molecule type" value="Genomic_DNA"/>
</dbReference>
<accession>A0A8H5X0F1</accession>